<dbReference type="FunFam" id="3.90.1150.10:FF:000014">
    <property type="entry name" value="Probable glycine dehydrogenase (decarboxylating) subunit 2"/>
    <property type="match status" value="1"/>
</dbReference>
<dbReference type="EMBL" id="CP046244">
    <property type="protein sequence ID" value="QGP91169.1"/>
    <property type="molecule type" value="Genomic_DNA"/>
</dbReference>
<dbReference type="Gene3D" id="6.20.440.10">
    <property type="match status" value="1"/>
</dbReference>
<gene>
    <name evidence="6 9" type="primary">gcvPB</name>
    <name evidence="9" type="ORF">MGLY_04960</name>
</gene>
<evidence type="ECO:0000256" key="6">
    <source>
        <dbReference type="HAMAP-Rule" id="MF_00713"/>
    </source>
</evidence>
<dbReference type="GO" id="GO:0004375">
    <property type="term" value="F:glycine dehydrogenase (decarboxylating) activity"/>
    <property type="evidence" value="ECO:0007669"/>
    <property type="project" value="UniProtKB-EC"/>
</dbReference>
<dbReference type="InterPro" id="IPR049315">
    <property type="entry name" value="GDC-P_N"/>
</dbReference>
<dbReference type="OrthoDB" id="9801272at2"/>
<dbReference type="InterPro" id="IPR023012">
    <property type="entry name" value="GcvPB"/>
</dbReference>
<dbReference type="CDD" id="cd00613">
    <property type="entry name" value="GDC-P"/>
    <property type="match status" value="1"/>
</dbReference>
<dbReference type="SUPFAM" id="SSF53383">
    <property type="entry name" value="PLP-dependent transferases"/>
    <property type="match status" value="1"/>
</dbReference>
<keyword evidence="4 6" id="KW-0560">Oxidoreductase</keyword>
<evidence type="ECO:0000256" key="1">
    <source>
        <dbReference type="ARBA" id="ARBA00001933"/>
    </source>
</evidence>
<dbReference type="Gene3D" id="3.90.1150.10">
    <property type="entry name" value="Aspartate Aminotransferase, domain 1"/>
    <property type="match status" value="1"/>
</dbReference>
<dbReference type="GO" id="GO:0016594">
    <property type="term" value="F:glycine binding"/>
    <property type="evidence" value="ECO:0007669"/>
    <property type="project" value="TreeGrafter"/>
</dbReference>
<accession>A0A6I5ZNG4</accession>
<keyword evidence="10" id="KW-1185">Reference proteome</keyword>
<dbReference type="GO" id="GO:0005960">
    <property type="term" value="C:glycine cleavage complex"/>
    <property type="evidence" value="ECO:0007669"/>
    <property type="project" value="TreeGrafter"/>
</dbReference>
<dbReference type="InterPro" id="IPR049316">
    <property type="entry name" value="GDC-P_C"/>
</dbReference>
<dbReference type="GO" id="GO:0005829">
    <property type="term" value="C:cytosol"/>
    <property type="evidence" value="ECO:0007669"/>
    <property type="project" value="TreeGrafter"/>
</dbReference>
<dbReference type="NCBIfam" id="NF003346">
    <property type="entry name" value="PRK04366.1"/>
    <property type="match status" value="1"/>
</dbReference>
<dbReference type="GO" id="GO:0030170">
    <property type="term" value="F:pyridoxal phosphate binding"/>
    <property type="evidence" value="ECO:0007669"/>
    <property type="project" value="TreeGrafter"/>
</dbReference>
<dbReference type="Proteomes" id="UP000425916">
    <property type="component" value="Chromosome"/>
</dbReference>
<proteinExistence type="inferred from homology"/>
<evidence type="ECO:0000256" key="4">
    <source>
        <dbReference type="ARBA" id="ARBA00023002"/>
    </source>
</evidence>
<keyword evidence="3 6" id="KW-0663">Pyridoxal phosphate</keyword>
<dbReference type="PANTHER" id="PTHR11773:SF1">
    <property type="entry name" value="GLYCINE DEHYDROGENASE (DECARBOXYLATING), MITOCHONDRIAL"/>
    <property type="match status" value="1"/>
</dbReference>
<dbReference type="InterPro" id="IPR015421">
    <property type="entry name" value="PyrdxlP-dep_Trfase_major"/>
</dbReference>
<organism evidence="9 10">
    <name type="scientific">Neomoorella glycerini</name>
    <dbReference type="NCBI Taxonomy" id="55779"/>
    <lineage>
        <taxon>Bacteria</taxon>
        <taxon>Bacillati</taxon>
        <taxon>Bacillota</taxon>
        <taxon>Clostridia</taxon>
        <taxon>Neomoorellales</taxon>
        <taxon>Neomoorellaceae</taxon>
        <taxon>Neomoorella</taxon>
    </lineage>
</organism>
<comment type="catalytic activity">
    <reaction evidence="5 6">
        <text>N(6)-[(R)-lipoyl]-L-lysyl-[glycine-cleavage complex H protein] + glycine + H(+) = N(6)-[(R)-S(8)-aminomethyldihydrolipoyl]-L-lysyl-[glycine-cleavage complex H protein] + CO2</text>
        <dbReference type="Rhea" id="RHEA:24304"/>
        <dbReference type="Rhea" id="RHEA-COMP:10494"/>
        <dbReference type="Rhea" id="RHEA-COMP:10495"/>
        <dbReference type="ChEBI" id="CHEBI:15378"/>
        <dbReference type="ChEBI" id="CHEBI:16526"/>
        <dbReference type="ChEBI" id="CHEBI:57305"/>
        <dbReference type="ChEBI" id="CHEBI:83099"/>
        <dbReference type="ChEBI" id="CHEBI:83143"/>
        <dbReference type="EC" id="1.4.4.2"/>
    </reaction>
</comment>
<dbReference type="Pfam" id="PF21478">
    <property type="entry name" value="GcvP2_C"/>
    <property type="match status" value="1"/>
</dbReference>
<dbReference type="FunFam" id="3.40.640.10:FF:000034">
    <property type="entry name" value="Probable glycine dehydrogenase (decarboxylating) subunit 2"/>
    <property type="match status" value="1"/>
</dbReference>
<comment type="subunit">
    <text evidence="6">The glycine cleavage system is composed of four proteins: P, T, L and H. In this organism, the P 'protein' is a heterodimer of two subunits.</text>
</comment>
<dbReference type="Gene3D" id="3.40.640.10">
    <property type="entry name" value="Type I PLP-dependent aspartate aminotransferase-like (Major domain)"/>
    <property type="match status" value="1"/>
</dbReference>
<dbReference type="InterPro" id="IPR020581">
    <property type="entry name" value="GDC_P"/>
</dbReference>
<dbReference type="Pfam" id="PF02347">
    <property type="entry name" value="GDC-P"/>
    <property type="match status" value="1"/>
</dbReference>
<dbReference type="AlphaFoldDB" id="A0A6I5ZNG4"/>
<dbReference type="RefSeq" id="WP_156271586.1">
    <property type="nucleotide sequence ID" value="NZ_CP046244.1"/>
</dbReference>
<comment type="similarity">
    <text evidence="6">Belongs to the GcvP family. C-terminal subunit subfamily.</text>
</comment>
<evidence type="ECO:0000259" key="8">
    <source>
        <dbReference type="Pfam" id="PF21478"/>
    </source>
</evidence>
<dbReference type="EC" id="1.4.4.2" evidence="6"/>
<dbReference type="GO" id="GO:0019464">
    <property type="term" value="P:glycine decarboxylation via glycine cleavage system"/>
    <property type="evidence" value="ECO:0007669"/>
    <property type="project" value="UniProtKB-UniRule"/>
</dbReference>
<comment type="cofactor">
    <cofactor evidence="1 6">
        <name>pyridoxal 5'-phosphate</name>
        <dbReference type="ChEBI" id="CHEBI:597326"/>
    </cofactor>
</comment>
<dbReference type="PANTHER" id="PTHR11773">
    <property type="entry name" value="GLYCINE DEHYDROGENASE, DECARBOXYLATING"/>
    <property type="match status" value="1"/>
</dbReference>
<sequence length="485" mass="52280">MKTEPLLFELGAPGRRGYTLPECDVPGKVEDYLPAAARRRADAALPELGEVEVVRHFTHLSSMNYGVDTGFYPLGSCTMKYNPKVNEAAAGLPGFTGLHPLVPVEAAQGALELMYNLQEYLAEITGMDAVTLQPAAGAHGEYTGLAIIAAYHQSRGDLERRQVLVPDSAHGTNPASAAMAGLEVVQIPSDERGLVDLEALQAAVGPRTAALMLTNPNTLGLFESDIEAMAALVHAAGGLLYYDGANLNAIMGITRPGDMGFDVVHLNLHKTFATPHGGGGPGSGPVGVKKHLAPFLPVPVVACNEAGQYYLDYDRPQTIGQVRSFYGNFGVMVKAYSYIRTLGPAGLKMASEQAVLNANYMLARLRPYFKVPFDRVCKHEFVIVPSKEVSDAGVHTLDIAKRLLDYGFHAPTIYFPLVVPEAMMIEPTETEPKETLDAFCDALIAISKEVVENPDLLHSAPHNTPVRRLDEVGAARNPVLRWQGK</sequence>
<comment type="function">
    <text evidence="2 6">The glycine cleavage system catalyzes the degradation of glycine. The P protein binds the alpha-amino group of glycine through its pyridoxal phosphate cofactor; CO(2) is released and the remaining methylamine moiety is then transferred to the lipoamide cofactor of the H protein.</text>
</comment>
<dbReference type="InterPro" id="IPR015422">
    <property type="entry name" value="PyrdxlP-dep_Trfase_small"/>
</dbReference>
<reference evidence="9 10" key="1">
    <citation type="submission" date="2019-11" db="EMBL/GenBank/DDBJ databases">
        <title>Genome sequence of Moorella glycerini DSM11254.</title>
        <authorList>
            <person name="Poehlein A."/>
            <person name="Boeer T."/>
            <person name="Daniel R."/>
        </authorList>
    </citation>
    <scope>NUCLEOTIDE SEQUENCE [LARGE SCALE GENOMIC DNA]</scope>
    <source>
        <strain evidence="9 10">DSM 11254</strain>
    </source>
</reference>
<name>A0A6I5ZNG4_9FIRM</name>
<dbReference type="HAMAP" id="MF_00713">
    <property type="entry name" value="GcvPB"/>
    <property type="match status" value="1"/>
</dbReference>
<feature type="domain" description="Glycine dehydrogenase C-terminal" evidence="8">
    <location>
        <begin position="350"/>
        <end position="452"/>
    </location>
</feature>
<feature type="domain" description="Glycine cleavage system P-protein N-terminal" evidence="7">
    <location>
        <begin position="48"/>
        <end position="301"/>
    </location>
</feature>
<evidence type="ECO:0000256" key="5">
    <source>
        <dbReference type="ARBA" id="ARBA00049026"/>
    </source>
</evidence>
<dbReference type="InterPro" id="IPR015424">
    <property type="entry name" value="PyrdxlP-dep_Trfase"/>
</dbReference>
<evidence type="ECO:0000313" key="9">
    <source>
        <dbReference type="EMBL" id="QGP91169.1"/>
    </source>
</evidence>
<evidence type="ECO:0000256" key="2">
    <source>
        <dbReference type="ARBA" id="ARBA00003788"/>
    </source>
</evidence>
<evidence type="ECO:0000259" key="7">
    <source>
        <dbReference type="Pfam" id="PF02347"/>
    </source>
</evidence>
<protein>
    <recommendedName>
        <fullName evidence="6">Probable glycine dehydrogenase (decarboxylating) subunit 2</fullName>
        <ecNumber evidence="6">1.4.4.2</ecNumber>
    </recommendedName>
    <alternativeName>
        <fullName evidence="6">Glycine cleavage system P-protein subunit 2</fullName>
    </alternativeName>
    <alternativeName>
        <fullName evidence="6">Glycine decarboxylase subunit 2</fullName>
    </alternativeName>
    <alternativeName>
        <fullName evidence="6">Glycine dehydrogenase (aminomethyl-transferring) subunit 2</fullName>
    </alternativeName>
</protein>
<evidence type="ECO:0000313" key="10">
    <source>
        <dbReference type="Proteomes" id="UP000425916"/>
    </source>
</evidence>
<feature type="modified residue" description="N6-(pyridoxal phosphate)lysine" evidence="6">
    <location>
        <position position="270"/>
    </location>
</feature>
<evidence type="ECO:0000256" key="3">
    <source>
        <dbReference type="ARBA" id="ARBA00022898"/>
    </source>
</evidence>